<name>A0A1X6YU88_9RHOB</name>
<dbReference type="Pfam" id="PF13581">
    <property type="entry name" value="HATPase_c_2"/>
    <property type="match status" value="1"/>
</dbReference>
<organism evidence="2 3">
    <name type="scientific">Roseivivax jejudonensis</name>
    <dbReference type="NCBI Taxonomy" id="1529041"/>
    <lineage>
        <taxon>Bacteria</taxon>
        <taxon>Pseudomonadati</taxon>
        <taxon>Pseudomonadota</taxon>
        <taxon>Alphaproteobacteria</taxon>
        <taxon>Rhodobacterales</taxon>
        <taxon>Roseobacteraceae</taxon>
        <taxon>Roseivivax</taxon>
    </lineage>
</organism>
<dbReference type="InterPro" id="IPR011495">
    <property type="entry name" value="Sig_transdc_His_kin_sub2_dim/P"/>
</dbReference>
<keyword evidence="2" id="KW-0808">Transferase</keyword>
<dbReference type="PANTHER" id="PTHR43102">
    <property type="entry name" value="SLR1143 PROTEIN"/>
    <property type="match status" value="1"/>
</dbReference>
<feature type="domain" description="Histidine kinase" evidence="1">
    <location>
        <begin position="173"/>
        <end position="368"/>
    </location>
</feature>
<protein>
    <submittedName>
        <fullName evidence="2">Putative sensor histidine kinase pdtaS</fullName>
        <ecNumber evidence="2">2.7.13.3</ecNumber>
    </submittedName>
</protein>
<proteinExistence type="predicted"/>
<evidence type="ECO:0000313" key="3">
    <source>
        <dbReference type="Proteomes" id="UP000193570"/>
    </source>
</evidence>
<dbReference type="InterPro" id="IPR003018">
    <property type="entry name" value="GAF"/>
</dbReference>
<gene>
    <name evidence="2" type="primary">pdtaS_1</name>
    <name evidence="2" type="ORF">ROJ8625_01438</name>
</gene>
<accession>A0A1X6YU88</accession>
<dbReference type="PANTHER" id="PTHR43102:SF2">
    <property type="entry name" value="GAF DOMAIN-CONTAINING PROTEIN"/>
    <property type="match status" value="1"/>
</dbReference>
<reference evidence="2 3" key="1">
    <citation type="submission" date="2017-03" db="EMBL/GenBank/DDBJ databases">
        <authorList>
            <person name="Afonso C.L."/>
            <person name="Miller P.J."/>
            <person name="Scott M.A."/>
            <person name="Spackman E."/>
            <person name="Goraichik I."/>
            <person name="Dimitrov K.M."/>
            <person name="Suarez D.L."/>
            <person name="Swayne D.E."/>
        </authorList>
    </citation>
    <scope>NUCLEOTIDE SEQUENCE [LARGE SCALE GENOMIC DNA]</scope>
    <source>
        <strain evidence="2 3">CECT 8625</strain>
    </source>
</reference>
<keyword evidence="3" id="KW-1185">Reference proteome</keyword>
<dbReference type="InterPro" id="IPR003594">
    <property type="entry name" value="HATPase_dom"/>
</dbReference>
<dbReference type="SUPFAM" id="SSF55781">
    <property type="entry name" value="GAF domain-like"/>
    <property type="match status" value="1"/>
</dbReference>
<dbReference type="EMBL" id="FWFK01000002">
    <property type="protein sequence ID" value="SLN31663.1"/>
    <property type="molecule type" value="Genomic_DNA"/>
</dbReference>
<dbReference type="InterPro" id="IPR005467">
    <property type="entry name" value="His_kinase_dom"/>
</dbReference>
<sequence length="381" mass="42042">MRAPTPDDQAERLEELESYGILDTAPEDSFDEVAELVKQFCDVPVALISLVDSDRQWFKARAGFAMPETPLDMSICSHTILQEEVLEIPDTLADPRTADNPICKTGAEPVRFYAGAPLISRSGYALGSLCVLDVKPRILTDAQRSALETMARQVMRQLDLRRALRNEAILRNEIDHRVKNSLQTVASFIRLYTARARNEETKEALNAISRRVTAIAQLHNELYRTSEFDMIRLDTYLGRVCDLLRGPMSKNVSIRASIAPARVDSRKAATLAMIVSEFAANATKHAFPDNRRGTVEITLTQEEDEAIRLICADDGIGDQATHLPTADSEITSIGMRLMESAAEQIGGELSLVAGADGYRLELVTPPNVAEAGPREVLFSAE</sequence>
<dbReference type="Gene3D" id="3.30.565.10">
    <property type="entry name" value="Histidine kinase-like ATPase, C-terminal domain"/>
    <property type="match status" value="1"/>
</dbReference>
<dbReference type="Proteomes" id="UP000193570">
    <property type="component" value="Unassembled WGS sequence"/>
</dbReference>
<dbReference type="AlphaFoldDB" id="A0A1X6YU88"/>
<dbReference type="Gene3D" id="3.30.450.40">
    <property type="match status" value="1"/>
</dbReference>
<dbReference type="InterPro" id="IPR036890">
    <property type="entry name" value="HATPase_C_sf"/>
</dbReference>
<dbReference type="OrthoDB" id="9816309at2"/>
<dbReference type="RefSeq" id="WP_085791161.1">
    <property type="nucleotide sequence ID" value="NZ_FWFK01000002.1"/>
</dbReference>
<evidence type="ECO:0000313" key="2">
    <source>
        <dbReference type="EMBL" id="SLN31663.1"/>
    </source>
</evidence>
<dbReference type="SMART" id="SM00065">
    <property type="entry name" value="GAF"/>
    <property type="match status" value="1"/>
</dbReference>
<keyword evidence="2" id="KW-0418">Kinase</keyword>
<dbReference type="EC" id="2.7.13.3" evidence="2"/>
<dbReference type="Pfam" id="PF01590">
    <property type="entry name" value="GAF"/>
    <property type="match status" value="1"/>
</dbReference>
<dbReference type="GO" id="GO:0004673">
    <property type="term" value="F:protein histidine kinase activity"/>
    <property type="evidence" value="ECO:0007669"/>
    <property type="project" value="UniProtKB-EC"/>
</dbReference>
<dbReference type="SUPFAM" id="SSF55874">
    <property type="entry name" value="ATPase domain of HSP90 chaperone/DNA topoisomerase II/histidine kinase"/>
    <property type="match status" value="1"/>
</dbReference>
<evidence type="ECO:0000259" key="1">
    <source>
        <dbReference type="PROSITE" id="PS50109"/>
    </source>
</evidence>
<dbReference type="PROSITE" id="PS50109">
    <property type="entry name" value="HIS_KIN"/>
    <property type="match status" value="1"/>
</dbReference>
<dbReference type="InterPro" id="IPR029016">
    <property type="entry name" value="GAF-like_dom_sf"/>
</dbReference>
<dbReference type="Pfam" id="PF07568">
    <property type="entry name" value="HisKA_2"/>
    <property type="match status" value="1"/>
</dbReference>